<dbReference type="PANTHER" id="PTHR46148">
    <property type="entry name" value="CHROMO DOMAIN-CONTAINING PROTEIN"/>
    <property type="match status" value="1"/>
</dbReference>
<evidence type="ECO:0000259" key="2">
    <source>
        <dbReference type="PROSITE" id="PS50013"/>
    </source>
</evidence>
<sequence length="214" mass="24896">KTRTRKYTNKRRVRSPKYLCGQRVWLSTQNLPLLTTSRKLAPRFIGPYQISKVISPVAVKLKLPSNLRRIHPVFHVSCIKPVIRTPSRTPPPPPIRVEGAPVYTVRRLLDMRRRGRGHQFLVDWEGYGPEERSWIPSRDILDRSLIDEFLRTRQGALLRGRALSWFRFPFSFFFPSAGHLITLTHLFSCSHYLSSTALIDSHLFSLSSNHLCYF</sequence>
<dbReference type="AlphaFoldDB" id="A0A9J7XUB6"/>
<evidence type="ECO:0000313" key="3">
    <source>
        <dbReference type="Ensembl" id="ENSCCRP00000111467.1"/>
    </source>
</evidence>
<reference evidence="3" key="2">
    <citation type="submission" date="2025-09" db="UniProtKB">
        <authorList>
            <consortium name="Ensembl"/>
        </authorList>
    </citation>
    <scope>IDENTIFICATION</scope>
</reference>
<dbReference type="InterPro" id="IPR056924">
    <property type="entry name" value="SH3_Tf2-1"/>
</dbReference>
<dbReference type="Ensembl" id="ENSCCRT00000156548.1">
    <property type="protein sequence ID" value="ENSCCRP00000111467.1"/>
    <property type="gene ID" value="ENSCCRG00000055543.1"/>
</dbReference>
<evidence type="ECO:0000256" key="1">
    <source>
        <dbReference type="ARBA" id="ARBA00004123"/>
    </source>
</evidence>
<dbReference type="PROSITE" id="PS50013">
    <property type="entry name" value="CHROMO_2"/>
    <property type="match status" value="1"/>
</dbReference>
<dbReference type="SMART" id="SM00298">
    <property type="entry name" value="CHROMO"/>
    <property type="match status" value="1"/>
</dbReference>
<organism evidence="3 4">
    <name type="scientific">Cyprinus carpio carpio</name>
    <dbReference type="NCBI Taxonomy" id="630221"/>
    <lineage>
        <taxon>Eukaryota</taxon>
        <taxon>Metazoa</taxon>
        <taxon>Chordata</taxon>
        <taxon>Craniata</taxon>
        <taxon>Vertebrata</taxon>
        <taxon>Euteleostomi</taxon>
        <taxon>Actinopterygii</taxon>
        <taxon>Neopterygii</taxon>
        <taxon>Teleostei</taxon>
        <taxon>Ostariophysi</taxon>
        <taxon>Cypriniformes</taxon>
        <taxon>Cyprinidae</taxon>
        <taxon>Cyprininae</taxon>
        <taxon>Cyprinus</taxon>
    </lineage>
</organism>
<name>A0A9J7XUB6_CYPCA</name>
<feature type="domain" description="Chromo" evidence="2">
    <location>
        <begin position="103"/>
        <end position="161"/>
    </location>
</feature>
<dbReference type="GeneTree" id="ENSGT01100000263716"/>
<protein>
    <recommendedName>
        <fullName evidence="2">Chromo domain-containing protein</fullName>
    </recommendedName>
</protein>
<accession>A0A9J7XUB6</accession>
<dbReference type="Pfam" id="PF24626">
    <property type="entry name" value="SH3_Tf2-1"/>
    <property type="match status" value="1"/>
</dbReference>
<dbReference type="GO" id="GO:0005634">
    <property type="term" value="C:nucleus"/>
    <property type="evidence" value="ECO:0007669"/>
    <property type="project" value="UniProtKB-SubCell"/>
</dbReference>
<keyword evidence="4" id="KW-1185">Reference proteome</keyword>
<dbReference type="InterPro" id="IPR016197">
    <property type="entry name" value="Chromo-like_dom_sf"/>
</dbReference>
<comment type="subcellular location">
    <subcellularLocation>
        <location evidence="1">Nucleus</location>
    </subcellularLocation>
</comment>
<evidence type="ECO:0000313" key="4">
    <source>
        <dbReference type="Proteomes" id="UP001108240"/>
    </source>
</evidence>
<dbReference type="InterPro" id="IPR000953">
    <property type="entry name" value="Chromo/chromo_shadow_dom"/>
</dbReference>
<dbReference type="Gene3D" id="2.40.50.40">
    <property type="match status" value="1"/>
</dbReference>
<proteinExistence type="predicted"/>
<dbReference type="SUPFAM" id="SSF54160">
    <property type="entry name" value="Chromo domain-like"/>
    <property type="match status" value="1"/>
</dbReference>
<dbReference type="Proteomes" id="UP001108240">
    <property type="component" value="Unplaced"/>
</dbReference>
<dbReference type="InterPro" id="IPR023780">
    <property type="entry name" value="Chromo_domain"/>
</dbReference>
<reference evidence="3" key="1">
    <citation type="submission" date="2025-08" db="UniProtKB">
        <authorList>
            <consortium name="Ensembl"/>
        </authorList>
    </citation>
    <scope>IDENTIFICATION</scope>
</reference>
<dbReference type="Pfam" id="PF00385">
    <property type="entry name" value="Chromo"/>
    <property type="match status" value="1"/>
</dbReference>
<dbReference type="PANTHER" id="PTHR46148:SF54">
    <property type="entry name" value="RETROTRANSPOSON-LIKE PROTEIN"/>
    <property type="match status" value="1"/>
</dbReference>